<dbReference type="KEGG" id="blau:DQQ01_01080"/>
<dbReference type="RefSeq" id="WP_111917831.1">
    <property type="nucleotide sequence ID" value="NZ_CAUWHR010000020.1"/>
</dbReference>
<feature type="transmembrane region" description="Helical" evidence="5">
    <location>
        <begin position="49"/>
        <end position="67"/>
    </location>
</feature>
<feature type="domain" description="NfeD-like C-terminal" evidence="6">
    <location>
        <begin position="85"/>
        <end position="143"/>
    </location>
</feature>
<evidence type="ECO:0000313" key="8">
    <source>
        <dbReference type="Proteomes" id="UP000250003"/>
    </source>
</evidence>
<evidence type="ECO:0000256" key="4">
    <source>
        <dbReference type="ARBA" id="ARBA00023136"/>
    </source>
</evidence>
<comment type="subcellular location">
    <subcellularLocation>
        <location evidence="1">Membrane</location>
        <topology evidence="1">Multi-pass membrane protein</topology>
    </subcellularLocation>
</comment>
<feature type="transmembrane region" description="Helical" evidence="5">
    <location>
        <begin position="12"/>
        <end position="43"/>
    </location>
</feature>
<evidence type="ECO:0000256" key="5">
    <source>
        <dbReference type="SAM" id="Phobius"/>
    </source>
</evidence>
<dbReference type="Proteomes" id="UP000250003">
    <property type="component" value="Chromosome"/>
</dbReference>
<dbReference type="EMBL" id="CP030280">
    <property type="protein sequence ID" value="AWY96980.1"/>
    <property type="molecule type" value="Genomic_DNA"/>
</dbReference>
<dbReference type="InterPro" id="IPR012340">
    <property type="entry name" value="NA-bd_OB-fold"/>
</dbReference>
<sequence>MAGIPISVVWLAILAVLLAIEIATLGLTTIWFAGGALIAFLIALAGGPLWLQITLFLAVSVVLLLFTRPLALKYMNKGVEKTNVDSMPGKSGIVTQSIDNLKAQGKVTVNGMEWTARSKDGSQIEEGRVVRVYGVEGVKLIVEEEK</sequence>
<evidence type="ECO:0000256" key="3">
    <source>
        <dbReference type="ARBA" id="ARBA00022989"/>
    </source>
</evidence>
<dbReference type="PANTHER" id="PTHR33507:SF3">
    <property type="entry name" value="INNER MEMBRANE PROTEIN YBBJ"/>
    <property type="match status" value="1"/>
</dbReference>
<dbReference type="OrthoDB" id="5054at2"/>
<name>A0A2Z4U7L5_9FIRM</name>
<evidence type="ECO:0000256" key="2">
    <source>
        <dbReference type="ARBA" id="ARBA00022692"/>
    </source>
</evidence>
<organism evidence="7 8">
    <name type="scientific">Blautia argi</name>
    <dbReference type="NCBI Taxonomy" id="1912897"/>
    <lineage>
        <taxon>Bacteria</taxon>
        <taxon>Bacillati</taxon>
        <taxon>Bacillota</taxon>
        <taxon>Clostridia</taxon>
        <taxon>Lachnospirales</taxon>
        <taxon>Lachnospiraceae</taxon>
        <taxon>Blautia</taxon>
    </lineage>
</organism>
<evidence type="ECO:0000259" key="6">
    <source>
        <dbReference type="Pfam" id="PF01957"/>
    </source>
</evidence>
<evidence type="ECO:0000256" key="1">
    <source>
        <dbReference type="ARBA" id="ARBA00004141"/>
    </source>
</evidence>
<keyword evidence="3 5" id="KW-1133">Transmembrane helix</keyword>
<reference evidence="8" key="1">
    <citation type="submission" date="2018-06" db="EMBL/GenBank/DDBJ databases">
        <title>Description of Blautia argi sp. nov., a new anaerobic isolated from dog feces.</title>
        <authorList>
            <person name="Chang Y.-H."/>
            <person name="Paek J."/>
            <person name="Shin Y."/>
        </authorList>
    </citation>
    <scope>NUCLEOTIDE SEQUENCE [LARGE SCALE GENOMIC DNA]</scope>
    <source>
        <strain evidence="8">KCTC 15426</strain>
    </source>
</reference>
<gene>
    <name evidence="7" type="ORF">DQQ01_01080</name>
</gene>
<dbReference type="Gene3D" id="2.40.50.140">
    <property type="entry name" value="Nucleic acid-binding proteins"/>
    <property type="match status" value="1"/>
</dbReference>
<dbReference type="InterPro" id="IPR002810">
    <property type="entry name" value="NfeD-like_C"/>
</dbReference>
<dbReference type="InterPro" id="IPR052165">
    <property type="entry name" value="Membrane_assoc_protease"/>
</dbReference>
<keyword evidence="8" id="KW-1185">Reference proteome</keyword>
<dbReference type="Pfam" id="PF01957">
    <property type="entry name" value="NfeD"/>
    <property type="match status" value="1"/>
</dbReference>
<evidence type="ECO:0000313" key="7">
    <source>
        <dbReference type="EMBL" id="AWY96980.1"/>
    </source>
</evidence>
<dbReference type="PANTHER" id="PTHR33507">
    <property type="entry name" value="INNER MEMBRANE PROTEIN YBBJ"/>
    <property type="match status" value="1"/>
</dbReference>
<keyword evidence="4 5" id="KW-0472">Membrane</keyword>
<dbReference type="AlphaFoldDB" id="A0A2Z4U7L5"/>
<proteinExistence type="predicted"/>
<dbReference type="SUPFAM" id="SSF141322">
    <property type="entry name" value="NfeD domain-like"/>
    <property type="match status" value="1"/>
</dbReference>
<accession>A0A2Z4U7L5</accession>
<protein>
    <submittedName>
        <fullName evidence="7">NfeD family protein</fullName>
    </submittedName>
</protein>
<keyword evidence="2 5" id="KW-0812">Transmembrane</keyword>
<dbReference type="GO" id="GO:0005886">
    <property type="term" value="C:plasma membrane"/>
    <property type="evidence" value="ECO:0007669"/>
    <property type="project" value="TreeGrafter"/>
</dbReference>